<evidence type="ECO:0000313" key="2">
    <source>
        <dbReference type="EMBL" id="KAJ7314556.1"/>
    </source>
</evidence>
<protein>
    <submittedName>
        <fullName evidence="2">Uncharacterized protein</fullName>
    </submittedName>
</protein>
<proteinExistence type="predicted"/>
<accession>A0AAD6ZAB9</accession>
<name>A0AAD6ZAB9_9AGAR</name>
<keyword evidence="3" id="KW-1185">Reference proteome</keyword>
<feature type="region of interest" description="Disordered" evidence="1">
    <location>
        <begin position="188"/>
        <end position="213"/>
    </location>
</feature>
<sequence length="213" mass="23396">MENGAMGGEAGLLPWLQLRLFSDSVLALEKEVELNPNPGLGATPMLPKHIQDIHTSRHHVIHTSSDNHDVQGPCSTPDPAPYSRHDFLHGFQSTAVPTESDRLRHGGQHLTPQALNLLGVFKAVIAPKNFQFAANSHGVLLGHPCTTAAAVKSIPQNDENKFKFEATLSVTPCLLLFFMRDAVQQLAAPPRGARQPKSKPFLSYHYPKDEHRP</sequence>
<evidence type="ECO:0000256" key="1">
    <source>
        <dbReference type="SAM" id="MobiDB-lite"/>
    </source>
</evidence>
<evidence type="ECO:0000313" key="3">
    <source>
        <dbReference type="Proteomes" id="UP001218218"/>
    </source>
</evidence>
<comment type="caution">
    <text evidence="2">The sequence shown here is derived from an EMBL/GenBank/DDBJ whole genome shotgun (WGS) entry which is preliminary data.</text>
</comment>
<dbReference type="AlphaFoldDB" id="A0AAD6ZAB9"/>
<gene>
    <name evidence="2" type="ORF">DFH08DRAFT_821217</name>
</gene>
<organism evidence="2 3">
    <name type="scientific">Mycena albidolilacea</name>
    <dbReference type="NCBI Taxonomy" id="1033008"/>
    <lineage>
        <taxon>Eukaryota</taxon>
        <taxon>Fungi</taxon>
        <taxon>Dikarya</taxon>
        <taxon>Basidiomycota</taxon>
        <taxon>Agaricomycotina</taxon>
        <taxon>Agaricomycetes</taxon>
        <taxon>Agaricomycetidae</taxon>
        <taxon>Agaricales</taxon>
        <taxon>Marasmiineae</taxon>
        <taxon>Mycenaceae</taxon>
        <taxon>Mycena</taxon>
    </lineage>
</organism>
<reference evidence="2" key="1">
    <citation type="submission" date="2023-03" db="EMBL/GenBank/DDBJ databases">
        <title>Massive genome expansion in bonnet fungi (Mycena s.s.) driven by repeated elements and novel gene families across ecological guilds.</title>
        <authorList>
            <consortium name="Lawrence Berkeley National Laboratory"/>
            <person name="Harder C.B."/>
            <person name="Miyauchi S."/>
            <person name="Viragh M."/>
            <person name="Kuo A."/>
            <person name="Thoen E."/>
            <person name="Andreopoulos B."/>
            <person name="Lu D."/>
            <person name="Skrede I."/>
            <person name="Drula E."/>
            <person name="Henrissat B."/>
            <person name="Morin E."/>
            <person name="Kohler A."/>
            <person name="Barry K."/>
            <person name="LaButti K."/>
            <person name="Morin E."/>
            <person name="Salamov A."/>
            <person name="Lipzen A."/>
            <person name="Mereny Z."/>
            <person name="Hegedus B."/>
            <person name="Baldrian P."/>
            <person name="Stursova M."/>
            <person name="Weitz H."/>
            <person name="Taylor A."/>
            <person name="Grigoriev I.V."/>
            <person name="Nagy L.G."/>
            <person name="Martin F."/>
            <person name="Kauserud H."/>
        </authorList>
    </citation>
    <scope>NUCLEOTIDE SEQUENCE</scope>
    <source>
        <strain evidence="2">CBHHK002</strain>
    </source>
</reference>
<dbReference type="EMBL" id="JARIHO010000066">
    <property type="protein sequence ID" value="KAJ7314556.1"/>
    <property type="molecule type" value="Genomic_DNA"/>
</dbReference>
<dbReference type="Proteomes" id="UP001218218">
    <property type="component" value="Unassembled WGS sequence"/>
</dbReference>